<keyword evidence="5" id="KW-0813">Transport</keyword>
<dbReference type="GO" id="GO:0004721">
    <property type="term" value="F:phosphoprotein phosphatase activity"/>
    <property type="evidence" value="ECO:0007669"/>
    <property type="project" value="TreeGrafter"/>
</dbReference>
<evidence type="ECO:0000256" key="16">
    <source>
        <dbReference type="ARBA" id="ARBA00023136"/>
    </source>
</evidence>
<evidence type="ECO:0000256" key="2">
    <source>
        <dbReference type="ARBA" id="ARBA00004236"/>
    </source>
</evidence>
<keyword evidence="15" id="KW-0902">Two-component regulatory system</keyword>
<dbReference type="InterPro" id="IPR005467">
    <property type="entry name" value="His_kinase_dom"/>
</dbReference>
<comment type="catalytic activity">
    <reaction evidence="1">
        <text>ATP + protein L-histidine = ADP + protein N-phospho-L-histidine.</text>
        <dbReference type="EC" id="2.7.13.3"/>
    </reaction>
</comment>
<dbReference type="Pfam" id="PF00512">
    <property type="entry name" value="HisKA"/>
    <property type="match status" value="1"/>
</dbReference>
<dbReference type="KEGG" id="mhay:VK67_06735"/>
<name>A0A248ZZL7_MANHA</name>
<evidence type="ECO:0000256" key="3">
    <source>
        <dbReference type="ARBA" id="ARBA00012438"/>
    </source>
</evidence>
<evidence type="ECO:0000313" key="21">
    <source>
        <dbReference type="EMBL" id="TRB38918.1"/>
    </source>
</evidence>
<evidence type="ECO:0000313" key="20">
    <source>
        <dbReference type="EMBL" id="STY65033.1"/>
    </source>
</evidence>
<dbReference type="EMBL" id="VAJB01000005">
    <property type="protein sequence ID" value="TRB75610.1"/>
    <property type="molecule type" value="Genomic_DNA"/>
</dbReference>
<dbReference type="GO" id="GO:0006355">
    <property type="term" value="P:regulation of DNA-templated transcription"/>
    <property type="evidence" value="ECO:0007669"/>
    <property type="project" value="InterPro"/>
</dbReference>
<keyword evidence="8" id="KW-0592">Phosphate transport</keyword>
<evidence type="ECO:0000256" key="18">
    <source>
        <dbReference type="SAM" id="Phobius"/>
    </source>
</evidence>
<evidence type="ECO:0000256" key="13">
    <source>
        <dbReference type="ARBA" id="ARBA00022840"/>
    </source>
</evidence>
<dbReference type="EMBL" id="UGPL01000006">
    <property type="protein sequence ID" value="STY65033.1"/>
    <property type="molecule type" value="Genomic_DNA"/>
</dbReference>
<dbReference type="KEGG" id="mhaq:WC39_06730"/>
<dbReference type="GO" id="GO:0005524">
    <property type="term" value="F:ATP binding"/>
    <property type="evidence" value="ECO:0007669"/>
    <property type="project" value="UniProtKB-KW"/>
</dbReference>
<keyword evidence="25" id="KW-1185">Reference proteome</keyword>
<evidence type="ECO:0000313" key="23">
    <source>
        <dbReference type="Proteomes" id="UP000254031"/>
    </source>
</evidence>
<dbReference type="InterPro" id="IPR050351">
    <property type="entry name" value="BphY/WalK/GraS-like"/>
</dbReference>
<dbReference type="SMART" id="SM00387">
    <property type="entry name" value="HATPase_c"/>
    <property type="match status" value="1"/>
</dbReference>
<protein>
    <recommendedName>
        <fullName evidence="4">Phosphate regulon sensor protein PhoR</fullName>
        <ecNumber evidence="3">2.7.13.3</ecNumber>
    </recommendedName>
</protein>
<reference evidence="24 25" key="2">
    <citation type="journal article" date="2019" name="Vet. Microbiol.">
        <title>Genetic characterization of susceptible and multi-drug resistant Mannheimia haemolytica isolated from high-risk stocker calves prior to and after antimicrobial metaphylaxis.</title>
        <authorList>
            <person name="Snyder E.R."/>
            <person name="Alvarez-Narvaez S."/>
            <person name="Credille B.C."/>
        </authorList>
    </citation>
    <scope>NUCLEOTIDE SEQUENCE [LARGE SCALE GENOMIC DNA]</scope>
    <source>
        <strain evidence="22 24">UGA-R5-128-1</strain>
        <strain evidence="21 25">UGA-R7-163-1</strain>
    </source>
</reference>
<evidence type="ECO:0000256" key="9">
    <source>
        <dbReference type="ARBA" id="ARBA00022679"/>
    </source>
</evidence>
<dbReference type="Gene3D" id="3.30.450.20">
    <property type="entry name" value="PAS domain"/>
    <property type="match status" value="1"/>
</dbReference>
<keyword evidence="6" id="KW-1003">Cell membrane</keyword>
<dbReference type="Gene3D" id="3.30.565.10">
    <property type="entry name" value="Histidine kinase-like ATPase, C-terminal domain"/>
    <property type="match status" value="1"/>
</dbReference>
<dbReference type="Gene3D" id="1.10.287.130">
    <property type="match status" value="1"/>
</dbReference>
<dbReference type="InterPro" id="IPR004358">
    <property type="entry name" value="Sig_transdc_His_kin-like_C"/>
</dbReference>
<dbReference type="NCBIfam" id="TIGR02966">
    <property type="entry name" value="phoR_proteo"/>
    <property type="match status" value="1"/>
</dbReference>
<keyword evidence="10 18" id="KW-0812">Transmembrane</keyword>
<comment type="function">
    <text evidence="17">Member of the two-component regulatory system PhoR/PhoB involved in the phosphate regulon genes expression. PhoR may function as a membrane-associated protein kinase that phosphorylates PhoB in response to environmental signals.</text>
</comment>
<evidence type="ECO:0000313" key="25">
    <source>
        <dbReference type="Proteomes" id="UP000318394"/>
    </source>
</evidence>
<organism evidence="20 23">
    <name type="scientific">Mannheimia haemolytica</name>
    <name type="common">Pasteurella haemolytica</name>
    <dbReference type="NCBI Taxonomy" id="75985"/>
    <lineage>
        <taxon>Bacteria</taxon>
        <taxon>Pseudomonadati</taxon>
        <taxon>Pseudomonadota</taxon>
        <taxon>Gammaproteobacteria</taxon>
        <taxon>Pasteurellales</taxon>
        <taxon>Pasteurellaceae</taxon>
        <taxon>Mannheimia</taxon>
    </lineage>
</organism>
<dbReference type="Pfam" id="PF02518">
    <property type="entry name" value="HATPase_c"/>
    <property type="match status" value="1"/>
</dbReference>
<feature type="transmembrane region" description="Helical" evidence="18">
    <location>
        <begin position="12"/>
        <end position="45"/>
    </location>
</feature>
<dbReference type="FunFam" id="3.30.565.10:FF:000006">
    <property type="entry name" value="Sensor histidine kinase WalK"/>
    <property type="match status" value="1"/>
</dbReference>
<dbReference type="GO" id="GO:0016036">
    <property type="term" value="P:cellular response to phosphate starvation"/>
    <property type="evidence" value="ECO:0007669"/>
    <property type="project" value="TreeGrafter"/>
</dbReference>
<dbReference type="CDD" id="cd00130">
    <property type="entry name" value="PAS"/>
    <property type="match status" value="1"/>
</dbReference>
<dbReference type="SUPFAM" id="SSF55874">
    <property type="entry name" value="ATPase domain of HSP90 chaperone/DNA topoisomerase II/histidine kinase"/>
    <property type="match status" value="1"/>
</dbReference>
<dbReference type="GeneID" id="67368996"/>
<feature type="domain" description="Histidine kinase" evidence="19">
    <location>
        <begin position="209"/>
        <end position="425"/>
    </location>
</feature>
<evidence type="ECO:0000256" key="11">
    <source>
        <dbReference type="ARBA" id="ARBA00022741"/>
    </source>
</evidence>
<dbReference type="PRINTS" id="PR00344">
    <property type="entry name" value="BCTRLSENSOR"/>
</dbReference>
<keyword evidence="13" id="KW-0067">ATP-binding</keyword>
<evidence type="ECO:0000313" key="22">
    <source>
        <dbReference type="EMBL" id="TRB75610.1"/>
    </source>
</evidence>
<dbReference type="AlphaFoldDB" id="A0A248ZZL7"/>
<dbReference type="InterPro" id="IPR000014">
    <property type="entry name" value="PAS"/>
</dbReference>
<dbReference type="CDD" id="cd00082">
    <property type="entry name" value="HisKA"/>
    <property type="match status" value="1"/>
</dbReference>
<comment type="subcellular location">
    <subcellularLocation>
        <location evidence="2">Cell membrane</location>
    </subcellularLocation>
</comment>
<evidence type="ECO:0000256" key="15">
    <source>
        <dbReference type="ARBA" id="ARBA00023012"/>
    </source>
</evidence>
<dbReference type="SMART" id="SM00388">
    <property type="entry name" value="HisKA"/>
    <property type="match status" value="1"/>
</dbReference>
<evidence type="ECO:0000256" key="10">
    <source>
        <dbReference type="ARBA" id="ARBA00022692"/>
    </source>
</evidence>
<evidence type="ECO:0000256" key="7">
    <source>
        <dbReference type="ARBA" id="ARBA00022553"/>
    </source>
</evidence>
<dbReference type="Pfam" id="PF00989">
    <property type="entry name" value="PAS"/>
    <property type="match status" value="1"/>
</dbReference>
<dbReference type="GO" id="GO:0000155">
    <property type="term" value="F:phosphorelay sensor kinase activity"/>
    <property type="evidence" value="ECO:0007669"/>
    <property type="project" value="InterPro"/>
</dbReference>
<evidence type="ECO:0000256" key="1">
    <source>
        <dbReference type="ARBA" id="ARBA00000085"/>
    </source>
</evidence>
<keyword evidence="16 18" id="KW-0472">Membrane</keyword>
<dbReference type="SMART" id="SM00091">
    <property type="entry name" value="PAS"/>
    <property type="match status" value="1"/>
</dbReference>
<evidence type="ECO:0000256" key="5">
    <source>
        <dbReference type="ARBA" id="ARBA00022448"/>
    </source>
</evidence>
<sequence length="426" mass="49445">MKVKLSLKHFLLELLLAAAVAGVFNLFFPAYFFWFSFCLLVLLIWHHHTESSLLQLLRPNEQSGRSKVTTMEHLSQSAAFYHERLRQDKIKTLRLLSKLNKHIQYLPDAIIICQENGEISWCNNVAQELFEFYWDKKSNKSIFNVIFYPEFKSYFRQQRHHRPLVLLTHNKRYIELNLNRYDSNSRLIVARDVTSFVRLMHSRQTFLANMNHELRTPLTILQGYLEMLENEPHNMALQQKALNAMKEQSQRMTNLLRQLSLLVKIEHSNDSEHNEVQMSALISAIQKNTEILSQNQQILFDIEPNLTVWGDQEQLQSAVSNLIYNAIRHAGEGVTIQICCQRDNQEPNTAIFSVQDDGIGIDAHHITHLTERFYRVDESRSNKTGGSGLGLAIVKHALEQHHSTLEIESEAGKGSRFSFKLPLIKK</sequence>
<dbReference type="Proteomes" id="UP000254031">
    <property type="component" value="Unassembled WGS sequence"/>
</dbReference>
<accession>A0A248ZZL7</accession>
<dbReference type="InterPro" id="IPR036097">
    <property type="entry name" value="HisK_dim/P_sf"/>
</dbReference>
<gene>
    <name evidence="20" type="primary">phoR</name>
    <name evidence="22" type="ORF">FEA53_04255</name>
    <name evidence="21" type="ORF">FEB89_04260</name>
    <name evidence="20" type="ORF">NCTC9380_00286</name>
</gene>
<keyword evidence="9 20" id="KW-0808">Transferase</keyword>
<evidence type="ECO:0000256" key="12">
    <source>
        <dbReference type="ARBA" id="ARBA00022777"/>
    </source>
</evidence>
<dbReference type="InterPro" id="IPR003594">
    <property type="entry name" value="HATPase_dom"/>
</dbReference>
<dbReference type="GO" id="GO:0006817">
    <property type="term" value="P:phosphate ion transport"/>
    <property type="evidence" value="ECO:0007669"/>
    <property type="project" value="UniProtKB-KW"/>
</dbReference>
<dbReference type="EMBL" id="VAJI01000005">
    <property type="protein sequence ID" value="TRB38918.1"/>
    <property type="molecule type" value="Genomic_DNA"/>
</dbReference>
<dbReference type="Proteomes" id="UP000315164">
    <property type="component" value="Unassembled WGS sequence"/>
</dbReference>
<dbReference type="InterPro" id="IPR003661">
    <property type="entry name" value="HisK_dim/P_dom"/>
</dbReference>
<reference evidence="20 23" key="1">
    <citation type="submission" date="2018-06" db="EMBL/GenBank/DDBJ databases">
        <authorList>
            <consortium name="Pathogen Informatics"/>
            <person name="Doyle S."/>
        </authorList>
    </citation>
    <scope>NUCLEOTIDE SEQUENCE [LARGE SCALE GENOMIC DNA]</scope>
    <source>
        <strain evidence="20 23">NCTC9380</strain>
    </source>
</reference>
<evidence type="ECO:0000259" key="19">
    <source>
        <dbReference type="PROSITE" id="PS50109"/>
    </source>
</evidence>
<proteinExistence type="predicted"/>
<dbReference type="PANTHER" id="PTHR45453:SF1">
    <property type="entry name" value="PHOSPHATE REGULON SENSOR PROTEIN PHOR"/>
    <property type="match status" value="1"/>
</dbReference>
<dbReference type="EC" id="2.7.13.3" evidence="3"/>
<keyword evidence="12 21" id="KW-0418">Kinase</keyword>
<keyword evidence="7" id="KW-0597">Phosphoprotein</keyword>
<dbReference type="RefSeq" id="WP_006248571.1">
    <property type="nucleotide sequence ID" value="NZ_CP011098.1"/>
</dbReference>
<dbReference type="InterPro" id="IPR014310">
    <property type="entry name" value="Sig_transdc_His_kinase_PhoR"/>
</dbReference>
<evidence type="ECO:0000256" key="14">
    <source>
        <dbReference type="ARBA" id="ARBA00022989"/>
    </source>
</evidence>
<dbReference type="InterPro" id="IPR036890">
    <property type="entry name" value="HATPase_C_sf"/>
</dbReference>
<dbReference type="SUPFAM" id="SSF47384">
    <property type="entry name" value="Homodimeric domain of signal transducing histidine kinase"/>
    <property type="match status" value="1"/>
</dbReference>
<dbReference type="Proteomes" id="UP000318394">
    <property type="component" value="Unassembled WGS sequence"/>
</dbReference>
<dbReference type="PANTHER" id="PTHR45453">
    <property type="entry name" value="PHOSPHATE REGULON SENSOR PROTEIN PHOR"/>
    <property type="match status" value="1"/>
</dbReference>
<evidence type="ECO:0000256" key="8">
    <source>
        <dbReference type="ARBA" id="ARBA00022592"/>
    </source>
</evidence>
<keyword evidence="11" id="KW-0547">Nucleotide-binding</keyword>
<keyword evidence="14 18" id="KW-1133">Transmembrane helix</keyword>
<dbReference type="PROSITE" id="PS50109">
    <property type="entry name" value="HIS_KIN"/>
    <property type="match status" value="1"/>
</dbReference>
<evidence type="ECO:0000256" key="4">
    <source>
        <dbReference type="ARBA" id="ARBA00019665"/>
    </source>
</evidence>
<evidence type="ECO:0000313" key="24">
    <source>
        <dbReference type="Proteomes" id="UP000315164"/>
    </source>
</evidence>
<dbReference type="GO" id="GO:0005886">
    <property type="term" value="C:plasma membrane"/>
    <property type="evidence" value="ECO:0007669"/>
    <property type="project" value="UniProtKB-SubCell"/>
</dbReference>
<evidence type="ECO:0000256" key="17">
    <source>
        <dbReference type="ARBA" id="ARBA00025207"/>
    </source>
</evidence>
<evidence type="ECO:0000256" key="6">
    <source>
        <dbReference type="ARBA" id="ARBA00022475"/>
    </source>
</evidence>
<dbReference type="InterPro" id="IPR035965">
    <property type="entry name" value="PAS-like_dom_sf"/>
</dbReference>
<dbReference type="InterPro" id="IPR013767">
    <property type="entry name" value="PAS_fold"/>
</dbReference>
<dbReference type="OrthoDB" id="9813151at2"/>
<dbReference type="SUPFAM" id="SSF55785">
    <property type="entry name" value="PYP-like sensor domain (PAS domain)"/>
    <property type="match status" value="1"/>
</dbReference>